<keyword evidence="6" id="KW-1003">Cell membrane</keyword>
<proteinExistence type="inferred from homology"/>
<protein>
    <recommendedName>
        <fullName evidence="6">Probable membrane transporter protein</fullName>
    </recommendedName>
</protein>
<accession>A0A2S7XAG3</accession>
<feature type="transmembrane region" description="Helical" evidence="6">
    <location>
        <begin position="185"/>
        <end position="205"/>
    </location>
</feature>
<feature type="transmembrane region" description="Helical" evidence="6">
    <location>
        <begin position="115"/>
        <end position="135"/>
    </location>
</feature>
<evidence type="ECO:0000256" key="2">
    <source>
        <dbReference type="ARBA" id="ARBA00009142"/>
    </source>
</evidence>
<reference evidence="7 8" key="1">
    <citation type="submission" date="2016-12" db="EMBL/GenBank/DDBJ databases">
        <title>Diversity of luminous bacteria.</title>
        <authorList>
            <person name="Yoshizawa S."/>
            <person name="Kogure K."/>
        </authorList>
    </citation>
    <scope>NUCLEOTIDE SEQUENCE [LARGE SCALE GENOMIC DNA]</scope>
    <source>
        <strain evidence="7 8">ATCC 33715</strain>
    </source>
</reference>
<feature type="transmembrane region" description="Helical" evidence="6">
    <location>
        <begin position="85"/>
        <end position="103"/>
    </location>
</feature>
<dbReference type="PANTHER" id="PTHR43483">
    <property type="entry name" value="MEMBRANE TRANSPORTER PROTEIN HI_0806-RELATED"/>
    <property type="match status" value="1"/>
</dbReference>
<dbReference type="InterPro" id="IPR002781">
    <property type="entry name" value="TM_pro_TauE-like"/>
</dbReference>
<dbReference type="PANTHER" id="PTHR43483:SF3">
    <property type="entry name" value="MEMBRANE TRANSPORTER PROTEIN HI_0806-RELATED"/>
    <property type="match status" value="1"/>
</dbReference>
<sequence length="267" mass="27514">MSVDFWSIFALYLVLGSVVGVMAGLLGIGGGLLVVPALLWLLPLAGIDSSIAMQMALGTSLATIIFTSSSSALNHLRLGNVEVRLIKSLAPGVILGGFVGSYLTELIPTQYLPKVFGIIVLLLALQMLLALKFTATRAMPSPLKTAASGGIIGIVSSLAGIGGGSLTVPYLSFHGVEMRKAIGSSSLCGTLIAIAGMIGFVIHGVSVANLPSMSLGYVYLPALCGISVTSIFTTRVGAKLASHLPTSTLKKIFAVFLVFIGSKMFLG</sequence>
<keyword evidence="5 6" id="KW-0472">Membrane</keyword>
<feature type="transmembrane region" description="Helical" evidence="6">
    <location>
        <begin position="248"/>
        <end position="266"/>
    </location>
</feature>
<dbReference type="AlphaFoldDB" id="A0A2S7XAG3"/>
<dbReference type="Proteomes" id="UP000239263">
    <property type="component" value="Unassembled WGS sequence"/>
</dbReference>
<organism evidence="7 8">
    <name type="scientific">Aliivibrio sifiae</name>
    <dbReference type="NCBI Taxonomy" id="566293"/>
    <lineage>
        <taxon>Bacteria</taxon>
        <taxon>Pseudomonadati</taxon>
        <taxon>Pseudomonadota</taxon>
        <taxon>Gammaproteobacteria</taxon>
        <taxon>Vibrionales</taxon>
        <taxon>Vibrionaceae</taxon>
        <taxon>Aliivibrio</taxon>
    </lineage>
</organism>
<evidence type="ECO:0000313" key="8">
    <source>
        <dbReference type="Proteomes" id="UP000239263"/>
    </source>
</evidence>
<evidence type="ECO:0000256" key="5">
    <source>
        <dbReference type="ARBA" id="ARBA00023136"/>
    </source>
</evidence>
<feature type="transmembrane region" description="Helical" evidence="6">
    <location>
        <begin position="51"/>
        <end position="73"/>
    </location>
</feature>
<dbReference type="RefSeq" id="WP_105054016.1">
    <property type="nucleotide sequence ID" value="NZ_CAWNRT010000001.1"/>
</dbReference>
<dbReference type="GO" id="GO:0005886">
    <property type="term" value="C:plasma membrane"/>
    <property type="evidence" value="ECO:0007669"/>
    <property type="project" value="UniProtKB-SubCell"/>
</dbReference>
<feature type="transmembrane region" description="Helical" evidence="6">
    <location>
        <begin position="217"/>
        <end position="236"/>
    </location>
</feature>
<evidence type="ECO:0000256" key="1">
    <source>
        <dbReference type="ARBA" id="ARBA00004141"/>
    </source>
</evidence>
<evidence type="ECO:0000256" key="4">
    <source>
        <dbReference type="ARBA" id="ARBA00022989"/>
    </source>
</evidence>
<comment type="caution">
    <text evidence="7">The sequence shown here is derived from an EMBL/GenBank/DDBJ whole genome shotgun (WGS) entry which is preliminary data.</text>
</comment>
<keyword evidence="4 6" id="KW-1133">Transmembrane helix</keyword>
<evidence type="ECO:0000313" key="7">
    <source>
        <dbReference type="EMBL" id="PQJ88350.1"/>
    </source>
</evidence>
<feature type="transmembrane region" description="Helical" evidence="6">
    <location>
        <begin position="147"/>
        <end position="173"/>
    </location>
</feature>
<dbReference type="OrthoDB" id="457670at2"/>
<dbReference type="Pfam" id="PF01925">
    <property type="entry name" value="TauE"/>
    <property type="match status" value="1"/>
</dbReference>
<evidence type="ECO:0000256" key="3">
    <source>
        <dbReference type="ARBA" id="ARBA00022692"/>
    </source>
</evidence>
<comment type="similarity">
    <text evidence="2 6">Belongs to the 4-toluene sulfonate uptake permease (TSUP) (TC 2.A.102) family.</text>
</comment>
<dbReference type="EMBL" id="MSCO01000001">
    <property type="protein sequence ID" value="PQJ88350.1"/>
    <property type="molecule type" value="Genomic_DNA"/>
</dbReference>
<comment type="subcellular location">
    <subcellularLocation>
        <location evidence="6">Cell membrane</location>
        <topology evidence="6">Multi-pass membrane protein</topology>
    </subcellularLocation>
    <subcellularLocation>
        <location evidence="1">Membrane</location>
        <topology evidence="1">Multi-pass membrane protein</topology>
    </subcellularLocation>
</comment>
<gene>
    <name evidence="7" type="ORF">BTO22_01625</name>
</gene>
<keyword evidence="3 6" id="KW-0812">Transmembrane</keyword>
<evidence type="ECO:0000256" key="6">
    <source>
        <dbReference type="RuleBase" id="RU363041"/>
    </source>
</evidence>
<feature type="transmembrane region" description="Helical" evidence="6">
    <location>
        <begin position="6"/>
        <end position="39"/>
    </location>
</feature>
<name>A0A2S7XAG3_9GAMM</name>